<protein>
    <submittedName>
        <fullName evidence="2">(northern house mosquito) hypothetical protein</fullName>
    </submittedName>
</protein>
<accession>A0A8D8AMA3</accession>
<evidence type="ECO:0000313" key="2">
    <source>
        <dbReference type="EMBL" id="CAG6456726.1"/>
    </source>
</evidence>
<evidence type="ECO:0000256" key="1">
    <source>
        <dbReference type="SAM" id="MobiDB-lite"/>
    </source>
</evidence>
<dbReference type="EMBL" id="HBUE01031657">
    <property type="protein sequence ID" value="CAG6456728.1"/>
    <property type="molecule type" value="Transcribed_RNA"/>
</dbReference>
<dbReference type="EMBL" id="HBUE01031656">
    <property type="protein sequence ID" value="CAG6456726.1"/>
    <property type="molecule type" value="Transcribed_RNA"/>
</dbReference>
<feature type="region of interest" description="Disordered" evidence="1">
    <location>
        <begin position="1"/>
        <end position="29"/>
    </location>
</feature>
<feature type="region of interest" description="Disordered" evidence="1">
    <location>
        <begin position="42"/>
        <end position="128"/>
    </location>
</feature>
<feature type="compositionally biased region" description="Basic and acidic residues" evidence="1">
    <location>
        <begin position="43"/>
        <end position="53"/>
    </location>
</feature>
<dbReference type="AlphaFoldDB" id="A0A8D8AMA3"/>
<name>A0A8D8AMA3_CULPI</name>
<proteinExistence type="predicted"/>
<reference evidence="2" key="1">
    <citation type="submission" date="2021-05" db="EMBL/GenBank/DDBJ databases">
        <authorList>
            <person name="Alioto T."/>
            <person name="Alioto T."/>
            <person name="Gomez Garrido J."/>
        </authorList>
    </citation>
    <scope>NUCLEOTIDE SEQUENCE</scope>
</reference>
<sequence length="128" mass="13189">MRVPPAALPGRAGELRAPPDQGGQCVPAARGQILPVRVVQQEQTKERLADERKRHAVLQDQADGTERQDGSGVVSPQTGPADGQVRPAAAAADEGLCHGSEHRQPGSPGRPGTASESGRDGPVPAAAR</sequence>
<organism evidence="2">
    <name type="scientific">Culex pipiens</name>
    <name type="common">House mosquito</name>
    <dbReference type="NCBI Taxonomy" id="7175"/>
    <lineage>
        <taxon>Eukaryota</taxon>
        <taxon>Metazoa</taxon>
        <taxon>Ecdysozoa</taxon>
        <taxon>Arthropoda</taxon>
        <taxon>Hexapoda</taxon>
        <taxon>Insecta</taxon>
        <taxon>Pterygota</taxon>
        <taxon>Neoptera</taxon>
        <taxon>Endopterygota</taxon>
        <taxon>Diptera</taxon>
        <taxon>Nematocera</taxon>
        <taxon>Culicoidea</taxon>
        <taxon>Culicidae</taxon>
        <taxon>Culicinae</taxon>
        <taxon>Culicini</taxon>
        <taxon>Culex</taxon>
        <taxon>Culex</taxon>
    </lineage>
</organism>
<feature type="compositionally biased region" description="Basic and acidic residues" evidence="1">
    <location>
        <begin position="95"/>
        <end position="104"/>
    </location>
</feature>